<dbReference type="STRING" id="415426.Hbut_1352"/>
<keyword evidence="3 5" id="KW-0949">S-adenosyl-L-methionine</keyword>
<dbReference type="Gene3D" id="3.10.330.20">
    <property type="match status" value="1"/>
</dbReference>
<dbReference type="KEGG" id="hbu:Hbut_1352"/>
<dbReference type="EnsemblBacteria" id="ABM81179">
    <property type="protein sequence ID" value="ABM81179"/>
    <property type="gene ID" value="Hbut_1352"/>
</dbReference>
<dbReference type="PROSITE" id="PS51620">
    <property type="entry name" value="SAM_TRM61"/>
    <property type="match status" value="1"/>
</dbReference>
<evidence type="ECO:0000256" key="2">
    <source>
        <dbReference type="ARBA" id="ARBA00022679"/>
    </source>
</evidence>
<dbReference type="Proteomes" id="UP000002593">
    <property type="component" value="Chromosome"/>
</dbReference>
<dbReference type="GeneID" id="4782921"/>
<feature type="binding site" evidence="5">
    <location>
        <position position="179"/>
    </location>
    <ligand>
        <name>S-adenosyl-L-methionine</name>
        <dbReference type="ChEBI" id="CHEBI:59789"/>
    </ligand>
</feature>
<gene>
    <name evidence="7" type="ordered locus">Hbut_1352</name>
</gene>
<dbReference type="CDD" id="cd02440">
    <property type="entry name" value="AdoMet_MTases"/>
    <property type="match status" value="1"/>
</dbReference>
<proteinExistence type="predicted"/>
<evidence type="ECO:0000256" key="1">
    <source>
        <dbReference type="ARBA" id="ARBA00022603"/>
    </source>
</evidence>
<evidence type="ECO:0000256" key="5">
    <source>
        <dbReference type="PIRSR" id="PIRSR017269-1"/>
    </source>
</evidence>
<dbReference type="AlphaFoldDB" id="A2BMG8"/>
<keyword evidence="8" id="KW-1185">Reference proteome</keyword>
<dbReference type="RefSeq" id="WP_011822497.1">
    <property type="nucleotide sequence ID" value="NC_008818.1"/>
</dbReference>
<reference evidence="7 8" key="1">
    <citation type="journal article" date="2007" name="Archaea">
        <title>The genome of Hyperthermus butylicus: a sulfur-reducing, peptide fermenting, neutrophilic Crenarchaeote growing up to 108 degrees C.</title>
        <authorList>
            <person name="Brugger K."/>
            <person name="Chen L."/>
            <person name="Stark M."/>
            <person name="Zibat A."/>
            <person name="Redder P."/>
            <person name="Ruepp A."/>
            <person name="Awayez M."/>
            <person name="She Q."/>
            <person name="Garrett R.A."/>
            <person name="Klenk H.P."/>
        </authorList>
    </citation>
    <scope>NUCLEOTIDE SEQUENCE [LARGE SCALE GENOMIC DNA]</scope>
    <source>
        <strain evidence="8">DSM 5456 / JCM 9403 / PLM1-5</strain>
    </source>
</reference>
<dbReference type="InterPro" id="IPR049470">
    <property type="entry name" value="TRM61_C"/>
</dbReference>
<keyword evidence="2" id="KW-0808">Transferase</keyword>
<dbReference type="Gene3D" id="3.40.50.150">
    <property type="entry name" value="Vaccinia Virus protein VP39"/>
    <property type="match status" value="1"/>
</dbReference>
<keyword evidence="1 7" id="KW-0489">Methyltransferase</keyword>
<protein>
    <submittedName>
        <fullName evidence="7">tRNA methyltransferase</fullName>
    </submittedName>
</protein>
<feature type="binding site" evidence="5">
    <location>
        <position position="135"/>
    </location>
    <ligand>
        <name>S-adenosyl-L-methionine</name>
        <dbReference type="ChEBI" id="CHEBI:59789"/>
    </ligand>
</feature>
<feature type="binding site" evidence="5">
    <location>
        <position position="163"/>
    </location>
    <ligand>
        <name>S-adenosyl-L-methionine</name>
        <dbReference type="ChEBI" id="CHEBI:59789"/>
    </ligand>
</feature>
<dbReference type="InterPro" id="IPR014816">
    <property type="entry name" value="tRNA_MeTrfase_Gcd14"/>
</dbReference>
<dbReference type="SUPFAM" id="SSF53335">
    <property type="entry name" value="S-adenosyl-L-methionine-dependent methyltransferases"/>
    <property type="match status" value="1"/>
</dbReference>
<accession>A2BMG8</accession>
<organism evidence="7 8">
    <name type="scientific">Hyperthermus butylicus (strain DSM 5456 / JCM 9403 / PLM1-5)</name>
    <dbReference type="NCBI Taxonomy" id="415426"/>
    <lineage>
        <taxon>Archaea</taxon>
        <taxon>Thermoproteota</taxon>
        <taxon>Thermoprotei</taxon>
        <taxon>Desulfurococcales</taxon>
        <taxon>Pyrodictiaceae</taxon>
        <taxon>Hyperthermus</taxon>
    </lineage>
</organism>
<dbReference type="Pfam" id="PF08704">
    <property type="entry name" value="GCD14"/>
    <property type="match status" value="1"/>
</dbReference>
<evidence type="ECO:0000313" key="8">
    <source>
        <dbReference type="Proteomes" id="UP000002593"/>
    </source>
</evidence>
<feature type="domain" description="tRNA (adenine(58)-N(1))-methyltransferase catalytic subunit TRM61 C-terminal" evidence="6">
    <location>
        <begin position="80"/>
        <end position="242"/>
    </location>
</feature>
<dbReference type="PANTHER" id="PTHR12133:SF1">
    <property type="entry name" value="TRNA (ADENINE(58)-N(1))-METHYLTRANSFERASE, MITOCHONDRIAL"/>
    <property type="match status" value="1"/>
</dbReference>
<sequence length="267" mass="30094">MSGECCRDIVCEGCPVLLVIDERRRFIFRVRRGARLGSDRGVLRHDDVIGLPYGSRVRLSTGVEAVVLQPRLVDYMERGLERRSQVIYPKDHGLIVMLLDLRPGMRVLEVGVGSGYTTAVLASIVGPEGHVYSYEIRGDMAETARRNLERLGLLDRVTIRVRDARQGIDERDLDAAVVDMPDPWSILEHLHKALRPGAGAVFFMPAANQVARLLQALELSGAWTETRVYEVLLREYEARSDALRPRTTMIAHTGYILYTRKLQAQQT</sequence>
<dbReference type="GO" id="GO:0160107">
    <property type="term" value="F:tRNA (adenine(58)-N1)-methyltransferase activity"/>
    <property type="evidence" value="ECO:0007669"/>
    <property type="project" value="InterPro"/>
</dbReference>
<evidence type="ECO:0000256" key="3">
    <source>
        <dbReference type="ARBA" id="ARBA00022691"/>
    </source>
</evidence>
<evidence type="ECO:0000313" key="7">
    <source>
        <dbReference type="EMBL" id="ABM81179.1"/>
    </source>
</evidence>
<dbReference type="GO" id="GO:0030488">
    <property type="term" value="P:tRNA methylation"/>
    <property type="evidence" value="ECO:0007669"/>
    <property type="project" value="InterPro"/>
</dbReference>
<dbReference type="InterPro" id="IPR029063">
    <property type="entry name" value="SAM-dependent_MTases_sf"/>
</dbReference>
<dbReference type="GO" id="GO:0031515">
    <property type="term" value="C:tRNA (m1A) methyltransferase complex"/>
    <property type="evidence" value="ECO:0007669"/>
    <property type="project" value="InterPro"/>
</dbReference>
<keyword evidence="4" id="KW-0819">tRNA processing</keyword>
<dbReference type="Pfam" id="PF14801">
    <property type="entry name" value="TrmI-like_N"/>
    <property type="match status" value="1"/>
</dbReference>
<evidence type="ECO:0000259" key="6">
    <source>
        <dbReference type="Pfam" id="PF08704"/>
    </source>
</evidence>
<name>A2BMG8_HYPBU</name>
<dbReference type="eggNOG" id="arCOG00978">
    <property type="taxonomic scope" value="Archaea"/>
</dbReference>
<dbReference type="EMBL" id="CP000493">
    <property type="protein sequence ID" value="ABM81179.1"/>
    <property type="molecule type" value="Genomic_DNA"/>
</dbReference>
<evidence type="ECO:0000256" key="4">
    <source>
        <dbReference type="ARBA" id="ARBA00022694"/>
    </source>
</evidence>
<dbReference type="PIRSF" id="PIRSF017269">
    <property type="entry name" value="GCD14"/>
    <property type="match status" value="1"/>
</dbReference>
<dbReference type="HOGENOM" id="CLU_025402_0_1_2"/>
<dbReference type="PANTHER" id="PTHR12133">
    <property type="entry name" value="TRNA (ADENINE(58)-N(1))-METHYLTRANSFERASE"/>
    <property type="match status" value="1"/>
</dbReference>